<dbReference type="Pfam" id="PF00248">
    <property type="entry name" value="Aldo_ket_red"/>
    <property type="match status" value="1"/>
</dbReference>
<accession>A0ABR1J630</accession>
<name>A0ABR1J630_9AGAR</name>
<evidence type="ECO:0000313" key="4">
    <source>
        <dbReference type="EMBL" id="KAK7448801.1"/>
    </source>
</evidence>
<evidence type="ECO:0000256" key="2">
    <source>
        <dbReference type="ARBA" id="ARBA00038157"/>
    </source>
</evidence>
<dbReference type="InterPro" id="IPR036812">
    <property type="entry name" value="NAD(P)_OxRdtase_dom_sf"/>
</dbReference>
<dbReference type="Gene3D" id="3.20.20.100">
    <property type="entry name" value="NADP-dependent oxidoreductase domain"/>
    <property type="match status" value="1"/>
</dbReference>
<dbReference type="SUPFAM" id="SSF51430">
    <property type="entry name" value="NAD(P)-linked oxidoreductase"/>
    <property type="match status" value="1"/>
</dbReference>
<dbReference type="EMBL" id="JBANRG010000037">
    <property type="protein sequence ID" value="KAK7448801.1"/>
    <property type="molecule type" value="Genomic_DNA"/>
</dbReference>
<comment type="caution">
    <text evidence="4">The sequence shown here is derived from an EMBL/GenBank/DDBJ whole genome shotgun (WGS) entry which is preliminary data.</text>
</comment>
<keyword evidence="5" id="KW-1185">Reference proteome</keyword>
<evidence type="ECO:0000259" key="3">
    <source>
        <dbReference type="Pfam" id="PF00248"/>
    </source>
</evidence>
<dbReference type="PANTHER" id="PTHR43364:SF7">
    <property type="entry name" value="NADP-DEPENDENT OXIDOREDUCTASE DOMAIN-CONTAINING PROTEIN-RELATED"/>
    <property type="match status" value="1"/>
</dbReference>
<gene>
    <name evidence="4" type="primary">AAD14_18</name>
    <name evidence="4" type="ORF">VKT23_013531</name>
</gene>
<proteinExistence type="inferred from homology"/>
<evidence type="ECO:0000256" key="1">
    <source>
        <dbReference type="ARBA" id="ARBA00022857"/>
    </source>
</evidence>
<evidence type="ECO:0000313" key="5">
    <source>
        <dbReference type="Proteomes" id="UP001498398"/>
    </source>
</evidence>
<organism evidence="4 5">
    <name type="scientific">Marasmiellus scandens</name>
    <dbReference type="NCBI Taxonomy" id="2682957"/>
    <lineage>
        <taxon>Eukaryota</taxon>
        <taxon>Fungi</taxon>
        <taxon>Dikarya</taxon>
        <taxon>Basidiomycota</taxon>
        <taxon>Agaricomycotina</taxon>
        <taxon>Agaricomycetes</taxon>
        <taxon>Agaricomycetidae</taxon>
        <taxon>Agaricales</taxon>
        <taxon>Marasmiineae</taxon>
        <taxon>Omphalotaceae</taxon>
        <taxon>Marasmiellus</taxon>
    </lineage>
</organism>
<dbReference type="Proteomes" id="UP001498398">
    <property type="component" value="Unassembled WGS sequence"/>
</dbReference>
<dbReference type="PANTHER" id="PTHR43364">
    <property type="entry name" value="NADH-SPECIFIC METHYLGLYOXAL REDUCTASE-RELATED"/>
    <property type="match status" value="1"/>
</dbReference>
<protein>
    <submittedName>
        <fullName evidence="4">Aryl-alcohol dehydrogenase aad14</fullName>
    </submittedName>
</protein>
<dbReference type="InterPro" id="IPR023210">
    <property type="entry name" value="NADP_OxRdtase_dom"/>
</dbReference>
<feature type="domain" description="NADP-dependent oxidoreductase" evidence="3">
    <location>
        <begin position="30"/>
        <end position="176"/>
    </location>
</feature>
<keyword evidence="1" id="KW-0521">NADP</keyword>
<dbReference type="InterPro" id="IPR050523">
    <property type="entry name" value="AKR_Detox_Biosynth"/>
</dbReference>
<comment type="similarity">
    <text evidence="2">Belongs to the aldo/keto reductase family. Aldo/keto reductase 2 subfamily.</text>
</comment>
<reference evidence="4 5" key="1">
    <citation type="submission" date="2024-01" db="EMBL/GenBank/DDBJ databases">
        <title>A draft genome for the cacao thread blight pathogen Marasmiellus scandens.</title>
        <authorList>
            <person name="Baruah I.K."/>
            <person name="Leung J."/>
            <person name="Bukari Y."/>
            <person name="Amoako-Attah I."/>
            <person name="Meinhardt L.W."/>
            <person name="Bailey B.A."/>
            <person name="Cohen S.P."/>
        </authorList>
    </citation>
    <scope>NUCLEOTIDE SEQUENCE [LARGE SCALE GENOMIC DNA]</scope>
    <source>
        <strain evidence="4 5">GH-19</strain>
    </source>
</reference>
<sequence length="185" mass="20657">MPVFPTPPVPPSKLGIYRVLSSKAGVRLSPIALGGASIGDKLNKTHGEMTKESSYQLLDAYFDRGGNFIDTANSYQLGSSEEFIGEWAEKRGIRDQLFIATKYSMNWKRDDSVAQKTHFVGTNTKALHISVEASLKKLRTSYIDLLYVHVWDFDSPVKEVMDALHNLVAQGKVLYLARFSAAYHV</sequence>